<protein>
    <submittedName>
        <fullName evidence="6">LacI family transcriptional regulator</fullName>
    </submittedName>
</protein>
<dbReference type="Proteomes" id="UP000289808">
    <property type="component" value="Unassembled WGS sequence"/>
</dbReference>
<dbReference type="Gene3D" id="3.40.50.2300">
    <property type="match status" value="2"/>
</dbReference>
<dbReference type="AlphaFoldDB" id="A0A4R6CSP0"/>
<dbReference type="EMBL" id="NKLP01000132">
    <property type="protein sequence ID" value="TDN30729.1"/>
    <property type="molecule type" value="Genomic_DNA"/>
</dbReference>
<dbReference type="RefSeq" id="WP_005719554.1">
    <property type="nucleotide sequence ID" value="NZ_CAZZQD010000001.1"/>
</dbReference>
<evidence type="ECO:0000313" key="8">
    <source>
        <dbReference type="Proteomes" id="UP000295195"/>
    </source>
</evidence>
<dbReference type="SUPFAM" id="SSF47413">
    <property type="entry name" value="lambda repressor-like DNA-binding domains"/>
    <property type="match status" value="1"/>
</dbReference>
<evidence type="ECO:0000259" key="4">
    <source>
        <dbReference type="PROSITE" id="PS50932"/>
    </source>
</evidence>
<proteinExistence type="predicted"/>
<dbReference type="InterPro" id="IPR000843">
    <property type="entry name" value="HTH_LacI"/>
</dbReference>
<keyword evidence="2" id="KW-0238">DNA-binding</keyword>
<evidence type="ECO:0000313" key="6">
    <source>
        <dbReference type="EMBL" id="TDN30729.1"/>
    </source>
</evidence>
<dbReference type="PROSITE" id="PS00356">
    <property type="entry name" value="HTH_LACI_1"/>
    <property type="match status" value="1"/>
</dbReference>
<dbReference type="EMBL" id="SCLX01000051">
    <property type="protein sequence ID" value="RXF57189.1"/>
    <property type="molecule type" value="Genomic_DNA"/>
</dbReference>
<accession>A0A4R6CSP0</accession>
<keyword evidence="3" id="KW-0804">Transcription</keyword>
<reference evidence="6 8" key="1">
    <citation type="submission" date="2017-06" db="EMBL/GenBank/DDBJ databases">
        <authorList>
            <person name="Swanenburg J."/>
            <person name="Kort R."/>
        </authorList>
    </citation>
    <scope>NUCLEOTIDE SEQUENCE [LARGE SCALE GENOMIC DNA]</scope>
    <source>
        <strain evidence="6 8">RL05</strain>
    </source>
</reference>
<dbReference type="Proteomes" id="UP000295195">
    <property type="component" value="Unassembled WGS sequence"/>
</dbReference>
<name>A0A4R6CSP0_9LACO</name>
<dbReference type="GO" id="GO:0003700">
    <property type="term" value="F:DNA-binding transcription factor activity"/>
    <property type="evidence" value="ECO:0007669"/>
    <property type="project" value="TreeGrafter"/>
</dbReference>
<evidence type="ECO:0000256" key="2">
    <source>
        <dbReference type="ARBA" id="ARBA00023125"/>
    </source>
</evidence>
<dbReference type="InterPro" id="IPR046335">
    <property type="entry name" value="LacI/GalR-like_sensor"/>
</dbReference>
<sequence>MASIRDIARIAGVSPASVSRILNNDPTFRINEASRARVIETAKRLHYSKSQKHPGPKQTDNQLSIALIMRYNKSREITDPYFLNLHKGINEEAKKWHLRIEQPFRIEDDNKNWADLAKFGAVLIEGEMTPVAIKQIQSINPHIIFIDVNTNIHNCNIVRNDFVEETSHILDTLYNLGHKNIVYIGGKSLVLDLDGKIACEKNDLRELTYLSWMKLHNLDQYCHSFITDWSTNSAFEAGKEILKLQQRPTAVVVGSDPMALGVYKAFSDAGVNIPDDISVVSFDDVDINRFLTPTLSSVYMNTEEMGKTAVRLAKDLITEDIQIPLTITCHSQLNIRDSISKKK</sequence>
<dbReference type="SUPFAM" id="SSF53822">
    <property type="entry name" value="Periplasmic binding protein-like I"/>
    <property type="match status" value="1"/>
</dbReference>
<dbReference type="CDD" id="cd01544">
    <property type="entry name" value="PBP1_GalR"/>
    <property type="match status" value="1"/>
</dbReference>
<evidence type="ECO:0000256" key="1">
    <source>
        <dbReference type="ARBA" id="ARBA00023015"/>
    </source>
</evidence>
<evidence type="ECO:0000313" key="5">
    <source>
        <dbReference type="EMBL" id="RXF57189.1"/>
    </source>
</evidence>
<dbReference type="Pfam" id="PF13377">
    <property type="entry name" value="Peripla_BP_3"/>
    <property type="match status" value="1"/>
</dbReference>
<keyword evidence="1" id="KW-0805">Transcription regulation</keyword>
<comment type="caution">
    <text evidence="6">The sequence shown here is derived from an EMBL/GenBank/DDBJ whole genome shotgun (WGS) entry which is preliminary data.</text>
</comment>
<dbReference type="PANTHER" id="PTHR30146">
    <property type="entry name" value="LACI-RELATED TRANSCRIPTIONAL REPRESSOR"/>
    <property type="match status" value="1"/>
</dbReference>
<dbReference type="InterPro" id="IPR010982">
    <property type="entry name" value="Lambda_DNA-bd_dom_sf"/>
</dbReference>
<dbReference type="Pfam" id="PF00356">
    <property type="entry name" value="LacI"/>
    <property type="match status" value="1"/>
</dbReference>
<dbReference type="Gene3D" id="1.10.260.40">
    <property type="entry name" value="lambda repressor-like DNA-binding domains"/>
    <property type="match status" value="1"/>
</dbReference>
<dbReference type="SMART" id="SM00354">
    <property type="entry name" value="HTH_LACI"/>
    <property type="match status" value="1"/>
</dbReference>
<evidence type="ECO:0000256" key="3">
    <source>
        <dbReference type="ARBA" id="ARBA00023163"/>
    </source>
</evidence>
<reference evidence="5 7" key="2">
    <citation type="submission" date="2019-01" db="EMBL/GenBank/DDBJ databases">
        <title>The genome sequence of Lactobacillus crispatus L49.</title>
        <authorList>
            <person name="Zhong J."/>
            <person name="Zhang J."/>
        </authorList>
    </citation>
    <scope>NUCLEOTIDE SEQUENCE [LARGE SCALE GENOMIC DNA]</scope>
    <source>
        <strain evidence="5 7">L49</strain>
    </source>
</reference>
<evidence type="ECO:0000313" key="7">
    <source>
        <dbReference type="Proteomes" id="UP000289808"/>
    </source>
</evidence>
<dbReference type="PROSITE" id="PS50932">
    <property type="entry name" value="HTH_LACI_2"/>
    <property type="match status" value="1"/>
</dbReference>
<dbReference type="PANTHER" id="PTHR30146:SF149">
    <property type="entry name" value="HTH-TYPE TRANSCRIPTIONAL REGULATOR EBGR"/>
    <property type="match status" value="1"/>
</dbReference>
<dbReference type="InterPro" id="IPR028082">
    <property type="entry name" value="Peripla_BP_I"/>
</dbReference>
<dbReference type="PRINTS" id="PR00036">
    <property type="entry name" value="HTHLACI"/>
</dbReference>
<organism evidence="6 8">
    <name type="scientific">Lactobacillus crispatus</name>
    <dbReference type="NCBI Taxonomy" id="47770"/>
    <lineage>
        <taxon>Bacteria</taxon>
        <taxon>Bacillati</taxon>
        <taxon>Bacillota</taxon>
        <taxon>Bacilli</taxon>
        <taxon>Lactobacillales</taxon>
        <taxon>Lactobacillaceae</taxon>
        <taxon>Lactobacillus</taxon>
    </lineage>
</organism>
<dbReference type="GO" id="GO:0000976">
    <property type="term" value="F:transcription cis-regulatory region binding"/>
    <property type="evidence" value="ECO:0007669"/>
    <property type="project" value="TreeGrafter"/>
</dbReference>
<feature type="domain" description="HTH lacI-type" evidence="4">
    <location>
        <begin position="2"/>
        <end position="51"/>
    </location>
</feature>
<dbReference type="CDD" id="cd01392">
    <property type="entry name" value="HTH_LacI"/>
    <property type="match status" value="1"/>
</dbReference>
<gene>
    <name evidence="6" type="ORF">CEE75_07680</name>
    <name evidence="5" type="ORF">ERD32_08250</name>
</gene>